<evidence type="ECO:0000313" key="1">
    <source>
        <dbReference type="EMBL" id="GBM61961.1"/>
    </source>
</evidence>
<organism evidence="1 2">
    <name type="scientific">Araneus ventricosus</name>
    <name type="common">Orbweaver spider</name>
    <name type="synonym">Epeira ventricosa</name>
    <dbReference type="NCBI Taxonomy" id="182803"/>
    <lineage>
        <taxon>Eukaryota</taxon>
        <taxon>Metazoa</taxon>
        <taxon>Ecdysozoa</taxon>
        <taxon>Arthropoda</taxon>
        <taxon>Chelicerata</taxon>
        <taxon>Arachnida</taxon>
        <taxon>Araneae</taxon>
        <taxon>Araneomorphae</taxon>
        <taxon>Entelegynae</taxon>
        <taxon>Araneoidea</taxon>
        <taxon>Araneidae</taxon>
        <taxon>Araneus</taxon>
    </lineage>
</organism>
<dbReference type="EMBL" id="BGPR01001792">
    <property type="protein sequence ID" value="GBM61961.1"/>
    <property type="molecule type" value="Genomic_DNA"/>
</dbReference>
<keyword evidence="2" id="KW-1185">Reference proteome</keyword>
<gene>
    <name evidence="1" type="ORF">AVEN_60817_1</name>
</gene>
<accession>A0A4Y2H9K3</accession>
<comment type="caution">
    <text evidence="1">The sequence shown here is derived from an EMBL/GenBank/DDBJ whole genome shotgun (WGS) entry which is preliminary data.</text>
</comment>
<evidence type="ECO:0000313" key="2">
    <source>
        <dbReference type="Proteomes" id="UP000499080"/>
    </source>
</evidence>
<protein>
    <submittedName>
        <fullName evidence="1">Uncharacterized protein</fullName>
    </submittedName>
</protein>
<reference evidence="1 2" key="1">
    <citation type="journal article" date="2019" name="Sci. Rep.">
        <title>Orb-weaving spider Araneus ventricosus genome elucidates the spidroin gene catalogue.</title>
        <authorList>
            <person name="Kono N."/>
            <person name="Nakamura H."/>
            <person name="Ohtoshi R."/>
            <person name="Moran D.A.P."/>
            <person name="Shinohara A."/>
            <person name="Yoshida Y."/>
            <person name="Fujiwara M."/>
            <person name="Mori M."/>
            <person name="Tomita M."/>
            <person name="Arakawa K."/>
        </authorList>
    </citation>
    <scope>NUCLEOTIDE SEQUENCE [LARGE SCALE GENOMIC DNA]</scope>
</reference>
<sequence>MGISRNSVMSNLLSNWHSYRLQMLHHLTDKDLDHSRRGYKAWGTARRFSLCVVPVQQPLDSFVATRYRDTRRCSVIVCRPVSNKLLDSCRGSHRNHRAFVIVRHVSNKLLDSCRGYKVQGHRRSSVIVCRPDVQNC</sequence>
<dbReference type="Proteomes" id="UP000499080">
    <property type="component" value="Unassembled WGS sequence"/>
</dbReference>
<name>A0A4Y2H9K3_ARAVE</name>
<dbReference type="AlphaFoldDB" id="A0A4Y2H9K3"/>
<proteinExistence type="predicted"/>